<organism evidence="1 2">
    <name type="scientific">candidate division WWE3 bacterium CG_4_10_14_0_2_um_filter_41_14</name>
    <dbReference type="NCBI Taxonomy" id="1975072"/>
    <lineage>
        <taxon>Bacteria</taxon>
        <taxon>Katanobacteria</taxon>
    </lineage>
</organism>
<protein>
    <submittedName>
        <fullName evidence="1">Uncharacterized protein</fullName>
    </submittedName>
</protein>
<gene>
    <name evidence="1" type="ORF">COY32_04845</name>
</gene>
<comment type="caution">
    <text evidence="1">The sequence shown here is derived from an EMBL/GenBank/DDBJ whole genome shotgun (WGS) entry which is preliminary data.</text>
</comment>
<reference evidence="2" key="1">
    <citation type="submission" date="2017-09" db="EMBL/GenBank/DDBJ databases">
        <title>Depth-based differentiation of microbial function through sediment-hosted aquifers and enrichment of novel symbionts in the deep terrestrial subsurface.</title>
        <authorList>
            <person name="Probst A.J."/>
            <person name="Ladd B."/>
            <person name="Jarett J.K."/>
            <person name="Geller-Mcgrath D.E."/>
            <person name="Sieber C.M.K."/>
            <person name="Emerson J.B."/>
            <person name="Anantharaman K."/>
            <person name="Thomas B.C."/>
            <person name="Malmstrom R."/>
            <person name="Stieglmeier M."/>
            <person name="Klingl A."/>
            <person name="Woyke T."/>
            <person name="Ryan C.M."/>
            <person name="Banfield J.F."/>
        </authorList>
    </citation>
    <scope>NUCLEOTIDE SEQUENCE [LARGE SCALE GENOMIC DNA]</scope>
</reference>
<dbReference type="AlphaFoldDB" id="A0A2M7THC5"/>
<dbReference type="EMBL" id="PFNL01000126">
    <property type="protein sequence ID" value="PIZ45654.1"/>
    <property type="molecule type" value="Genomic_DNA"/>
</dbReference>
<accession>A0A2M7THC5</accession>
<evidence type="ECO:0000313" key="2">
    <source>
        <dbReference type="Proteomes" id="UP000228920"/>
    </source>
</evidence>
<sequence>MQRKLSKQMLLLIAVLVIGVGGAGYMLLTRETPQVSTTADLLEGMPTAITMPTAPSADTTLDESGQVFADPSYPSPTASTGFINRVGQLLSGGTDQPQTEFDSAQVTTLQPAAVSTQSACPNGAFNAQGQCVVGAMDGYSQSTDAGGSAGNNAGQNLTSASSGGNYRACLGTPVNPALLVNQFTIGSGEWLKRGRERAGNVCEGRDIYTVSATGVNGKCVGFPLVNQNIVQVGDVYGCTSTPAQINPLTGICMGAPVDVSTLFQFTIGQGQYIRTAGGNNCEGKNFYTVSSSGINADCIGFPPVNPDLVYVGDVYACK</sequence>
<dbReference type="Proteomes" id="UP000228920">
    <property type="component" value="Unassembled WGS sequence"/>
</dbReference>
<evidence type="ECO:0000313" key="1">
    <source>
        <dbReference type="EMBL" id="PIZ45654.1"/>
    </source>
</evidence>
<name>A0A2M7THC5_UNCKA</name>
<proteinExistence type="predicted"/>